<keyword evidence="3" id="KW-1185">Reference proteome</keyword>
<gene>
    <name evidence="2" type="ORF">EVAR_42660_1</name>
</gene>
<sequence>MRGPPHLIVSAFRYARGRHGPPPLRAANFHFGIPYYGGAYLSTLRPTRPARLRSAETNFPIKSYPGPAADTNRATF</sequence>
<proteinExistence type="predicted"/>
<comment type="caution">
    <text evidence="2">The sequence shown here is derived from an EMBL/GenBank/DDBJ whole genome shotgun (WGS) entry which is preliminary data.</text>
</comment>
<evidence type="ECO:0000313" key="2">
    <source>
        <dbReference type="EMBL" id="GBP76809.1"/>
    </source>
</evidence>
<accession>A0A4C1YQB3</accession>
<evidence type="ECO:0000313" key="3">
    <source>
        <dbReference type="Proteomes" id="UP000299102"/>
    </source>
</evidence>
<evidence type="ECO:0000256" key="1">
    <source>
        <dbReference type="SAM" id="MobiDB-lite"/>
    </source>
</evidence>
<feature type="region of interest" description="Disordered" evidence="1">
    <location>
        <begin position="56"/>
        <end position="76"/>
    </location>
</feature>
<dbReference type="AlphaFoldDB" id="A0A4C1YQB3"/>
<protein>
    <submittedName>
        <fullName evidence="2">Uncharacterized protein</fullName>
    </submittedName>
</protein>
<name>A0A4C1YQB3_EUMVA</name>
<dbReference type="EMBL" id="BGZK01001305">
    <property type="protein sequence ID" value="GBP76809.1"/>
    <property type="molecule type" value="Genomic_DNA"/>
</dbReference>
<organism evidence="2 3">
    <name type="scientific">Eumeta variegata</name>
    <name type="common">Bagworm moth</name>
    <name type="synonym">Eumeta japonica</name>
    <dbReference type="NCBI Taxonomy" id="151549"/>
    <lineage>
        <taxon>Eukaryota</taxon>
        <taxon>Metazoa</taxon>
        <taxon>Ecdysozoa</taxon>
        <taxon>Arthropoda</taxon>
        <taxon>Hexapoda</taxon>
        <taxon>Insecta</taxon>
        <taxon>Pterygota</taxon>
        <taxon>Neoptera</taxon>
        <taxon>Endopterygota</taxon>
        <taxon>Lepidoptera</taxon>
        <taxon>Glossata</taxon>
        <taxon>Ditrysia</taxon>
        <taxon>Tineoidea</taxon>
        <taxon>Psychidae</taxon>
        <taxon>Oiketicinae</taxon>
        <taxon>Eumeta</taxon>
    </lineage>
</organism>
<dbReference type="Proteomes" id="UP000299102">
    <property type="component" value="Unassembled WGS sequence"/>
</dbReference>
<reference evidence="2 3" key="1">
    <citation type="journal article" date="2019" name="Commun. Biol.">
        <title>The bagworm genome reveals a unique fibroin gene that provides high tensile strength.</title>
        <authorList>
            <person name="Kono N."/>
            <person name="Nakamura H."/>
            <person name="Ohtoshi R."/>
            <person name="Tomita M."/>
            <person name="Numata K."/>
            <person name="Arakawa K."/>
        </authorList>
    </citation>
    <scope>NUCLEOTIDE SEQUENCE [LARGE SCALE GENOMIC DNA]</scope>
</reference>